<evidence type="ECO:0000313" key="2">
    <source>
        <dbReference type="Proteomes" id="UP000230002"/>
    </source>
</evidence>
<name>A0A2G8S4M6_9APHY</name>
<dbReference type="SUPFAM" id="SSF50630">
    <property type="entry name" value="Acid proteases"/>
    <property type="match status" value="1"/>
</dbReference>
<comment type="caution">
    <text evidence="1">The sequence shown here is derived from an EMBL/GenBank/DDBJ whole genome shotgun (WGS) entry which is preliminary data.</text>
</comment>
<dbReference type="InterPro" id="IPR021109">
    <property type="entry name" value="Peptidase_aspartic_dom_sf"/>
</dbReference>
<keyword evidence="2" id="KW-1185">Reference proteome</keyword>
<protein>
    <submittedName>
        <fullName evidence="1">Uncharacterized protein</fullName>
    </submittedName>
</protein>
<dbReference type="EMBL" id="AYKW01000023">
    <property type="protein sequence ID" value="PIL28726.1"/>
    <property type="molecule type" value="Genomic_DNA"/>
</dbReference>
<gene>
    <name evidence="1" type="ORF">GSI_08770</name>
</gene>
<evidence type="ECO:0000313" key="1">
    <source>
        <dbReference type="EMBL" id="PIL28726.1"/>
    </source>
</evidence>
<reference evidence="1 2" key="1">
    <citation type="journal article" date="2015" name="Sci. Rep.">
        <title>Chromosome-level genome map provides insights into diverse defense mechanisms in the medicinal fungus Ganoderma sinense.</title>
        <authorList>
            <person name="Zhu Y."/>
            <person name="Xu J."/>
            <person name="Sun C."/>
            <person name="Zhou S."/>
            <person name="Xu H."/>
            <person name="Nelson D.R."/>
            <person name="Qian J."/>
            <person name="Song J."/>
            <person name="Luo H."/>
            <person name="Xiang L."/>
            <person name="Li Y."/>
            <person name="Xu Z."/>
            <person name="Ji A."/>
            <person name="Wang L."/>
            <person name="Lu S."/>
            <person name="Hayward A."/>
            <person name="Sun W."/>
            <person name="Li X."/>
            <person name="Schwartz D.C."/>
            <person name="Wang Y."/>
            <person name="Chen S."/>
        </authorList>
    </citation>
    <scope>NUCLEOTIDE SEQUENCE [LARGE SCALE GENOMIC DNA]</scope>
    <source>
        <strain evidence="1 2">ZZ0214-1</strain>
    </source>
</reference>
<dbReference type="AlphaFoldDB" id="A0A2G8S4M6"/>
<organism evidence="1 2">
    <name type="scientific">Ganoderma sinense ZZ0214-1</name>
    <dbReference type="NCBI Taxonomy" id="1077348"/>
    <lineage>
        <taxon>Eukaryota</taxon>
        <taxon>Fungi</taxon>
        <taxon>Dikarya</taxon>
        <taxon>Basidiomycota</taxon>
        <taxon>Agaricomycotina</taxon>
        <taxon>Agaricomycetes</taxon>
        <taxon>Polyporales</taxon>
        <taxon>Polyporaceae</taxon>
        <taxon>Ganoderma</taxon>
    </lineage>
</organism>
<sequence>MLGTFSIQYGDGSMVYSPVYTENVAIGGVTSVPDVLACHDAPQFDHFIKSAIKQYRVKSGNLAFKLA</sequence>
<accession>A0A2G8S4M6</accession>
<proteinExistence type="predicted"/>
<dbReference type="Proteomes" id="UP000230002">
    <property type="component" value="Unassembled WGS sequence"/>
</dbReference>